<comment type="cofactor">
    <cofactor evidence="2">
        <name>a divalent metal cation</name>
        <dbReference type="ChEBI" id="CHEBI:60240"/>
    </cofactor>
</comment>
<dbReference type="InterPro" id="IPR003660">
    <property type="entry name" value="HAMP_dom"/>
</dbReference>
<dbReference type="Gene3D" id="3.30.565.10">
    <property type="entry name" value="Histidine kinase-like ATPase, C-terminal domain"/>
    <property type="match status" value="1"/>
</dbReference>
<dbReference type="InterPro" id="IPR005467">
    <property type="entry name" value="His_kinase_dom"/>
</dbReference>
<comment type="subcellular location">
    <subcellularLocation>
        <location evidence="3">Cell membrane</location>
    </subcellularLocation>
</comment>
<accession>A0A849A447</accession>
<evidence type="ECO:0000313" key="17">
    <source>
        <dbReference type="Proteomes" id="UP000562984"/>
    </source>
</evidence>
<feature type="transmembrane region" description="Helical" evidence="13">
    <location>
        <begin position="25"/>
        <end position="48"/>
    </location>
</feature>
<dbReference type="PANTHER" id="PTHR45436:SF5">
    <property type="entry name" value="SENSOR HISTIDINE KINASE TRCS"/>
    <property type="match status" value="1"/>
</dbReference>
<dbReference type="Pfam" id="PF00512">
    <property type="entry name" value="HisKA"/>
    <property type="match status" value="1"/>
</dbReference>
<evidence type="ECO:0000256" key="6">
    <source>
        <dbReference type="ARBA" id="ARBA00022679"/>
    </source>
</evidence>
<evidence type="ECO:0000256" key="2">
    <source>
        <dbReference type="ARBA" id="ARBA00001968"/>
    </source>
</evidence>
<evidence type="ECO:0000256" key="7">
    <source>
        <dbReference type="ARBA" id="ARBA00022692"/>
    </source>
</evidence>
<dbReference type="CDD" id="cd06225">
    <property type="entry name" value="HAMP"/>
    <property type="match status" value="1"/>
</dbReference>
<evidence type="ECO:0000256" key="10">
    <source>
        <dbReference type="ARBA" id="ARBA00023012"/>
    </source>
</evidence>
<dbReference type="InterPro" id="IPR036097">
    <property type="entry name" value="HisK_dim/P_sf"/>
</dbReference>
<dbReference type="InterPro" id="IPR003594">
    <property type="entry name" value="HATPase_dom"/>
</dbReference>
<dbReference type="SMART" id="SM00304">
    <property type="entry name" value="HAMP"/>
    <property type="match status" value="1"/>
</dbReference>
<evidence type="ECO:0000256" key="13">
    <source>
        <dbReference type="SAM" id="Phobius"/>
    </source>
</evidence>
<comment type="caution">
    <text evidence="16">The sequence shown here is derived from an EMBL/GenBank/DDBJ whole genome shotgun (WGS) entry which is preliminary data.</text>
</comment>
<keyword evidence="9 13" id="KW-1133">Transmembrane helix</keyword>
<keyword evidence="10" id="KW-0902">Two-component regulatory system</keyword>
<dbReference type="InterPro" id="IPR003661">
    <property type="entry name" value="HisK_dim/P_dom"/>
</dbReference>
<dbReference type="SMART" id="SM00387">
    <property type="entry name" value="HATPase_c"/>
    <property type="match status" value="1"/>
</dbReference>
<dbReference type="Gene3D" id="1.10.287.130">
    <property type="match status" value="1"/>
</dbReference>
<dbReference type="GO" id="GO:0005509">
    <property type="term" value="F:calcium ion binding"/>
    <property type="evidence" value="ECO:0007669"/>
    <property type="project" value="UniProtKB-ARBA"/>
</dbReference>
<comment type="catalytic activity">
    <reaction evidence="1">
        <text>ATP + protein L-histidine = ADP + protein N-phospho-L-histidine.</text>
        <dbReference type="EC" id="2.7.13.3"/>
    </reaction>
</comment>
<organism evidence="16 17">
    <name type="scientific">Nakamurella aerolata</name>
    <dbReference type="NCBI Taxonomy" id="1656892"/>
    <lineage>
        <taxon>Bacteria</taxon>
        <taxon>Bacillati</taxon>
        <taxon>Actinomycetota</taxon>
        <taxon>Actinomycetes</taxon>
        <taxon>Nakamurellales</taxon>
        <taxon>Nakamurellaceae</taxon>
        <taxon>Nakamurella</taxon>
    </lineage>
</organism>
<evidence type="ECO:0000256" key="9">
    <source>
        <dbReference type="ARBA" id="ARBA00022989"/>
    </source>
</evidence>
<feature type="compositionally biased region" description="Low complexity" evidence="12">
    <location>
        <begin position="80"/>
        <end position="92"/>
    </location>
</feature>
<dbReference type="RefSeq" id="WP_171199036.1">
    <property type="nucleotide sequence ID" value="NZ_JABEND010000003.1"/>
</dbReference>
<dbReference type="Pfam" id="PF00672">
    <property type="entry name" value="HAMP"/>
    <property type="match status" value="1"/>
</dbReference>
<dbReference type="PROSITE" id="PS50109">
    <property type="entry name" value="HIS_KIN"/>
    <property type="match status" value="1"/>
</dbReference>
<dbReference type="SUPFAM" id="SSF47384">
    <property type="entry name" value="Homodimeric domain of signal transducing histidine kinase"/>
    <property type="match status" value="1"/>
</dbReference>
<dbReference type="GO" id="GO:0000155">
    <property type="term" value="F:phosphorelay sensor kinase activity"/>
    <property type="evidence" value="ECO:0007669"/>
    <property type="project" value="InterPro"/>
</dbReference>
<evidence type="ECO:0000259" key="14">
    <source>
        <dbReference type="PROSITE" id="PS50109"/>
    </source>
</evidence>
<dbReference type="EMBL" id="JABEND010000003">
    <property type="protein sequence ID" value="NNG35325.1"/>
    <property type="molecule type" value="Genomic_DNA"/>
</dbReference>
<dbReference type="PANTHER" id="PTHR45436">
    <property type="entry name" value="SENSOR HISTIDINE KINASE YKOH"/>
    <property type="match status" value="1"/>
</dbReference>
<feature type="domain" description="HAMP" evidence="15">
    <location>
        <begin position="239"/>
        <end position="301"/>
    </location>
</feature>
<dbReference type="CDD" id="cd00082">
    <property type="entry name" value="HisKA"/>
    <property type="match status" value="1"/>
</dbReference>
<dbReference type="GO" id="GO:0005886">
    <property type="term" value="C:plasma membrane"/>
    <property type="evidence" value="ECO:0007669"/>
    <property type="project" value="UniProtKB-SubCell"/>
</dbReference>
<dbReference type="FunFam" id="3.30.565.10:FF:000006">
    <property type="entry name" value="Sensor histidine kinase WalK"/>
    <property type="match status" value="1"/>
</dbReference>
<dbReference type="SMART" id="SM00388">
    <property type="entry name" value="HisKA"/>
    <property type="match status" value="1"/>
</dbReference>
<feature type="region of interest" description="Disordered" evidence="12">
    <location>
        <begin position="66"/>
        <end position="129"/>
    </location>
</feature>
<keyword evidence="11 13" id="KW-0472">Membrane</keyword>
<sequence>MSSSPPAESHPEAQPRRAMTLRGKLIAGCVLVIVAVTATIGIVTQVLLSDFLMSQLDSRLQVAQGIREPDRPGPQPPEPAAATGPRRAGALADCRADTAGRTDTAGRADTAGQGGRPGGGGPSGRGGAPQEQTLYVLLDGATVRSGALRYGPGGCLVLDPAQLASTAALSPDAGPVTVTIADAGDYRVAAQQLPGGEVLVTGLSLAEVTATEQRLTLIVVAVGAGALLAGGLLVWWIVHRSLRPLDRVAATARQVTTLPLDRGEVDLGVRVPARDTNPRTEIGQVGSALNQMLGHVSGALTARHESESRVRRFVADASHELRTPLASIRGYAELAGSNPDDLPAVRHALGRVRSESERMSSLVEDLLLLARLDSGRPLASGPVDLTALAVDAVADANAADPGHRWRLQVPAEPVLVTGDEHRLRQVLTNLLANASTHTPPGTVVTTEVSGGHGHAVLTVTDTGEGIAPQLQSEIFGRFVRGDSSRSRTAGSTGLGLSIVQAVVLAHHGSVEVASAPGRTTFTVRLPIFGLPHALPSAR</sequence>
<evidence type="ECO:0000256" key="11">
    <source>
        <dbReference type="ARBA" id="ARBA00023136"/>
    </source>
</evidence>
<proteinExistence type="predicted"/>
<feature type="compositionally biased region" description="Basic and acidic residues" evidence="12">
    <location>
        <begin position="94"/>
        <end position="106"/>
    </location>
</feature>
<name>A0A849A447_9ACTN</name>
<dbReference type="InterPro" id="IPR036890">
    <property type="entry name" value="HATPase_C_sf"/>
</dbReference>
<feature type="transmembrane region" description="Helical" evidence="13">
    <location>
        <begin position="215"/>
        <end position="238"/>
    </location>
</feature>
<dbReference type="Proteomes" id="UP000562984">
    <property type="component" value="Unassembled WGS sequence"/>
</dbReference>
<reference evidence="16 17" key="1">
    <citation type="submission" date="2020-05" db="EMBL/GenBank/DDBJ databases">
        <title>Nakamurella sp. DB0629 isolated from air conditioner.</title>
        <authorList>
            <person name="Kim D.H."/>
            <person name="Kim D.-U."/>
        </authorList>
    </citation>
    <scope>NUCLEOTIDE SEQUENCE [LARGE SCALE GENOMIC DNA]</scope>
    <source>
        <strain evidence="16 17">DB0629</strain>
    </source>
</reference>
<keyword evidence="5" id="KW-0597">Phosphoprotein</keyword>
<dbReference type="FunFam" id="1.10.287.130:FF:000001">
    <property type="entry name" value="Two-component sensor histidine kinase"/>
    <property type="match status" value="1"/>
</dbReference>
<keyword evidence="17" id="KW-1185">Reference proteome</keyword>
<evidence type="ECO:0000256" key="12">
    <source>
        <dbReference type="SAM" id="MobiDB-lite"/>
    </source>
</evidence>
<keyword evidence="6" id="KW-0808">Transferase</keyword>
<keyword evidence="8" id="KW-0418">Kinase</keyword>
<dbReference type="SUPFAM" id="SSF55874">
    <property type="entry name" value="ATPase domain of HSP90 chaperone/DNA topoisomerase II/histidine kinase"/>
    <property type="match status" value="1"/>
</dbReference>
<feature type="compositionally biased region" description="Gly residues" evidence="12">
    <location>
        <begin position="112"/>
        <end position="127"/>
    </location>
</feature>
<keyword evidence="7 13" id="KW-0812">Transmembrane</keyword>
<dbReference type="EC" id="2.7.13.3" evidence="4"/>
<dbReference type="Pfam" id="PF02518">
    <property type="entry name" value="HATPase_c"/>
    <property type="match status" value="1"/>
</dbReference>
<dbReference type="AlphaFoldDB" id="A0A849A447"/>
<dbReference type="InterPro" id="IPR004358">
    <property type="entry name" value="Sig_transdc_His_kin-like_C"/>
</dbReference>
<dbReference type="PROSITE" id="PS50885">
    <property type="entry name" value="HAMP"/>
    <property type="match status" value="1"/>
</dbReference>
<feature type="domain" description="Histidine kinase" evidence="14">
    <location>
        <begin position="316"/>
        <end position="529"/>
    </location>
</feature>
<gene>
    <name evidence="16" type="ORF">HKD39_06285</name>
</gene>
<protein>
    <recommendedName>
        <fullName evidence="4">histidine kinase</fullName>
        <ecNumber evidence="4">2.7.13.3</ecNumber>
    </recommendedName>
</protein>
<evidence type="ECO:0000256" key="5">
    <source>
        <dbReference type="ARBA" id="ARBA00022553"/>
    </source>
</evidence>
<dbReference type="InterPro" id="IPR050428">
    <property type="entry name" value="TCS_sensor_his_kinase"/>
</dbReference>
<evidence type="ECO:0000313" key="16">
    <source>
        <dbReference type="EMBL" id="NNG35325.1"/>
    </source>
</evidence>
<evidence type="ECO:0000256" key="1">
    <source>
        <dbReference type="ARBA" id="ARBA00000085"/>
    </source>
</evidence>
<evidence type="ECO:0000259" key="15">
    <source>
        <dbReference type="PROSITE" id="PS50885"/>
    </source>
</evidence>
<evidence type="ECO:0000256" key="8">
    <source>
        <dbReference type="ARBA" id="ARBA00022777"/>
    </source>
</evidence>
<evidence type="ECO:0000256" key="4">
    <source>
        <dbReference type="ARBA" id="ARBA00012438"/>
    </source>
</evidence>
<dbReference type="Gene3D" id="6.10.340.10">
    <property type="match status" value="1"/>
</dbReference>
<evidence type="ECO:0000256" key="3">
    <source>
        <dbReference type="ARBA" id="ARBA00004236"/>
    </source>
</evidence>
<dbReference type="PRINTS" id="PR00344">
    <property type="entry name" value="BCTRLSENSOR"/>
</dbReference>